<evidence type="ECO:0000313" key="2">
    <source>
        <dbReference type="Proteomes" id="UP000637074"/>
    </source>
</evidence>
<dbReference type="EMBL" id="BNDS01000008">
    <property type="protein sequence ID" value="GHH98655.1"/>
    <property type="molecule type" value="Genomic_DNA"/>
</dbReference>
<dbReference type="Proteomes" id="UP000637074">
    <property type="component" value="Unassembled WGS sequence"/>
</dbReference>
<name>A0ABQ3N483_9BACI</name>
<proteinExistence type="predicted"/>
<evidence type="ECO:0000313" key="1">
    <source>
        <dbReference type="EMBL" id="GHH98655.1"/>
    </source>
</evidence>
<protein>
    <submittedName>
        <fullName evidence="1">Uncharacterized protein</fullName>
    </submittedName>
</protein>
<accession>A0ABQ3N483</accession>
<reference evidence="1 2" key="1">
    <citation type="journal article" date="2022" name="Int. J. Syst. Evol. Microbiol.">
        <title>Neobacillus kokaensis sp. nov., isolated from soil.</title>
        <authorList>
            <person name="Yuki K."/>
            <person name="Matsubara H."/>
            <person name="Yamaguchi S."/>
        </authorList>
    </citation>
    <scope>NUCLEOTIDE SEQUENCE [LARGE SCALE GENOMIC DNA]</scope>
    <source>
        <strain evidence="1 2">LOB 377</strain>
    </source>
</reference>
<sequence length="54" mass="6662">MYKYKENYTGSVIKLTTYVNFIRLLVNLYQPEGSLYWETIKFDIMMFFYTLKEN</sequence>
<organism evidence="1 2">
    <name type="scientific">Neobacillus kokaensis</name>
    <dbReference type="NCBI Taxonomy" id="2759023"/>
    <lineage>
        <taxon>Bacteria</taxon>
        <taxon>Bacillati</taxon>
        <taxon>Bacillota</taxon>
        <taxon>Bacilli</taxon>
        <taxon>Bacillales</taxon>
        <taxon>Bacillaceae</taxon>
        <taxon>Neobacillus</taxon>
    </lineage>
</organism>
<gene>
    <name evidence="1" type="ORF">AM1BK_21980</name>
</gene>
<keyword evidence="2" id="KW-1185">Reference proteome</keyword>
<comment type="caution">
    <text evidence="1">The sequence shown here is derived from an EMBL/GenBank/DDBJ whole genome shotgun (WGS) entry which is preliminary data.</text>
</comment>